<keyword evidence="1" id="KW-0238">DNA-binding</keyword>
<sequence length="220" mass="24387">MAHNARAGNATARAVGRKVGRKPAFTEDDVIAAAIDEGLDRFTMSAVAGRLGVVTAAIYRRFASREMIVVACLDHIAAGIRLPDDDADWRDVLVLWADECWRVCEDFPGLSRVVYEYAPAFTRIEGVLEGYARRLAEHGKTSGQSMFALDFIGDTVFACHLGVEALRTVDERGTSGFDRVRQAVDHGSIIEPRESWRDRGVVDVKLDFILTGLENFWPEI</sequence>
<evidence type="ECO:0000256" key="1">
    <source>
        <dbReference type="ARBA" id="ARBA00023125"/>
    </source>
</evidence>
<reference evidence="3 4" key="1">
    <citation type="submission" date="2020-04" db="EMBL/GenBank/DDBJ databases">
        <title>Gordonia sp. nov. TBRC 11910.</title>
        <authorList>
            <person name="Suriyachadkun C."/>
        </authorList>
    </citation>
    <scope>NUCLEOTIDE SEQUENCE [LARGE SCALE GENOMIC DNA]</scope>
    <source>
        <strain evidence="3 4">TBRC 11910</strain>
    </source>
</reference>
<organism evidence="3 4">
    <name type="scientific">Gordonia asplenii</name>
    <dbReference type="NCBI Taxonomy" id="2725283"/>
    <lineage>
        <taxon>Bacteria</taxon>
        <taxon>Bacillati</taxon>
        <taxon>Actinomycetota</taxon>
        <taxon>Actinomycetes</taxon>
        <taxon>Mycobacteriales</taxon>
        <taxon>Gordoniaceae</taxon>
        <taxon>Gordonia</taxon>
    </lineage>
</organism>
<dbReference type="InterPro" id="IPR001647">
    <property type="entry name" value="HTH_TetR"/>
</dbReference>
<evidence type="ECO:0000313" key="3">
    <source>
        <dbReference type="EMBL" id="NMO00607.1"/>
    </source>
</evidence>
<keyword evidence="4" id="KW-1185">Reference proteome</keyword>
<dbReference type="AlphaFoldDB" id="A0A848KRP0"/>
<dbReference type="Pfam" id="PF00440">
    <property type="entry name" value="TetR_N"/>
    <property type="match status" value="1"/>
</dbReference>
<accession>A0A848KRP0</accession>
<evidence type="ECO:0000259" key="2">
    <source>
        <dbReference type="Pfam" id="PF00440"/>
    </source>
</evidence>
<dbReference type="EMBL" id="JABBNB010000004">
    <property type="protein sequence ID" value="NMO00607.1"/>
    <property type="molecule type" value="Genomic_DNA"/>
</dbReference>
<name>A0A848KRP0_9ACTN</name>
<gene>
    <name evidence="3" type="ORF">HH308_05180</name>
</gene>
<dbReference type="GO" id="GO:0003677">
    <property type="term" value="F:DNA binding"/>
    <property type="evidence" value="ECO:0007669"/>
    <property type="project" value="UniProtKB-KW"/>
</dbReference>
<dbReference type="RefSeq" id="WP_170193118.1">
    <property type="nucleotide sequence ID" value="NZ_JABBNB010000004.1"/>
</dbReference>
<evidence type="ECO:0000313" key="4">
    <source>
        <dbReference type="Proteomes" id="UP000550729"/>
    </source>
</evidence>
<dbReference type="SUPFAM" id="SSF46689">
    <property type="entry name" value="Homeodomain-like"/>
    <property type="match status" value="1"/>
</dbReference>
<protein>
    <submittedName>
        <fullName evidence="3">TetR/AcrR family transcriptional regulator</fullName>
    </submittedName>
</protein>
<comment type="caution">
    <text evidence="3">The sequence shown here is derived from an EMBL/GenBank/DDBJ whole genome shotgun (WGS) entry which is preliminary data.</text>
</comment>
<feature type="domain" description="HTH tetR-type" evidence="2">
    <location>
        <begin position="35"/>
        <end position="71"/>
    </location>
</feature>
<dbReference type="Gene3D" id="1.10.357.10">
    <property type="entry name" value="Tetracycline Repressor, domain 2"/>
    <property type="match status" value="1"/>
</dbReference>
<dbReference type="InterPro" id="IPR036271">
    <property type="entry name" value="Tet_transcr_reg_TetR-rel_C_sf"/>
</dbReference>
<dbReference type="SUPFAM" id="SSF48498">
    <property type="entry name" value="Tetracyclin repressor-like, C-terminal domain"/>
    <property type="match status" value="1"/>
</dbReference>
<proteinExistence type="predicted"/>
<dbReference type="Proteomes" id="UP000550729">
    <property type="component" value="Unassembled WGS sequence"/>
</dbReference>
<dbReference type="InterPro" id="IPR009057">
    <property type="entry name" value="Homeodomain-like_sf"/>
</dbReference>